<proteinExistence type="predicted"/>
<accession>A0A381Y3A2</accession>
<protein>
    <submittedName>
        <fullName evidence="1">Uncharacterized protein</fullName>
    </submittedName>
</protein>
<sequence length="27" mass="3132">MIKQVALNQLVLIKLVYILVKAKYISE</sequence>
<dbReference type="EMBL" id="UINC01017193">
    <property type="protein sequence ID" value="SVA70953.1"/>
    <property type="molecule type" value="Genomic_DNA"/>
</dbReference>
<reference evidence="1" key="1">
    <citation type="submission" date="2018-05" db="EMBL/GenBank/DDBJ databases">
        <authorList>
            <person name="Lanie J.A."/>
            <person name="Ng W.-L."/>
            <person name="Kazmierczak K.M."/>
            <person name="Andrzejewski T.M."/>
            <person name="Davidsen T.M."/>
            <person name="Wayne K.J."/>
            <person name="Tettelin H."/>
            <person name="Glass J.I."/>
            <person name="Rusch D."/>
            <person name="Podicherti R."/>
            <person name="Tsui H.-C.T."/>
            <person name="Winkler M.E."/>
        </authorList>
    </citation>
    <scope>NUCLEOTIDE SEQUENCE</scope>
</reference>
<organism evidence="1">
    <name type="scientific">marine metagenome</name>
    <dbReference type="NCBI Taxonomy" id="408172"/>
    <lineage>
        <taxon>unclassified sequences</taxon>
        <taxon>metagenomes</taxon>
        <taxon>ecological metagenomes</taxon>
    </lineage>
</organism>
<dbReference type="AlphaFoldDB" id="A0A381Y3A2"/>
<name>A0A381Y3A2_9ZZZZ</name>
<evidence type="ECO:0000313" key="1">
    <source>
        <dbReference type="EMBL" id="SVA70953.1"/>
    </source>
</evidence>
<gene>
    <name evidence="1" type="ORF">METZ01_LOCUS123807</name>
</gene>